<reference evidence="2" key="1">
    <citation type="submission" date="2021-10" db="EMBL/GenBank/DDBJ databases">
        <title>Tropical sea cucumber genome reveals ecological adaptation and Cuvierian tubules defense mechanism.</title>
        <authorList>
            <person name="Chen T."/>
        </authorList>
    </citation>
    <scope>NUCLEOTIDE SEQUENCE</scope>
    <source>
        <strain evidence="2">Nanhai2018</strain>
        <tissue evidence="2">Muscle</tissue>
    </source>
</reference>
<keyword evidence="3" id="KW-1185">Reference proteome</keyword>
<name>A0A9Q1CB05_HOLLE</name>
<dbReference type="Proteomes" id="UP001152320">
    <property type="component" value="Chromosome 5"/>
</dbReference>
<accession>A0A9Q1CB05</accession>
<evidence type="ECO:0000313" key="2">
    <source>
        <dbReference type="EMBL" id="KAJ8041438.1"/>
    </source>
</evidence>
<protein>
    <submittedName>
        <fullName evidence="2">Uncharacterized protein</fullName>
    </submittedName>
</protein>
<dbReference type="EMBL" id="JAIZAY010000005">
    <property type="protein sequence ID" value="KAJ8041438.1"/>
    <property type="molecule type" value="Genomic_DNA"/>
</dbReference>
<dbReference type="AlphaFoldDB" id="A0A9Q1CB05"/>
<keyword evidence="1" id="KW-0732">Signal</keyword>
<feature type="signal peptide" evidence="1">
    <location>
        <begin position="1"/>
        <end position="18"/>
    </location>
</feature>
<feature type="chain" id="PRO_5040367966" evidence="1">
    <location>
        <begin position="19"/>
        <end position="120"/>
    </location>
</feature>
<comment type="caution">
    <text evidence="2">The sequence shown here is derived from an EMBL/GenBank/DDBJ whole genome shotgun (WGS) entry which is preliminary data.</text>
</comment>
<evidence type="ECO:0000313" key="3">
    <source>
        <dbReference type="Proteomes" id="UP001152320"/>
    </source>
</evidence>
<evidence type="ECO:0000256" key="1">
    <source>
        <dbReference type="SAM" id="SignalP"/>
    </source>
</evidence>
<sequence>MKLPLLGIFLDLPSTGLSDSVTADAHRLDQRNINYKYNDVPSVTDTTTSEGHPTWRLRQPLFTKIATSSTGRATRKKRSGLRHKSWRLTNLKLYTNFSENDVQVSKSKLIPSDAISNEQR</sequence>
<proteinExistence type="predicted"/>
<gene>
    <name evidence="2" type="ORF">HOLleu_12249</name>
</gene>
<organism evidence="2 3">
    <name type="scientific">Holothuria leucospilota</name>
    <name type="common">Black long sea cucumber</name>
    <name type="synonym">Mertensiothuria leucospilota</name>
    <dbReference type="NCBI Taxonomy" id="206669"/>
    <lineage>
        <taxon>Eukaryota</taxon>
        <taxon>Metazoa</taxon>
        <taxon>Echinodermata</taxon>
        <taxon>Eleutherozoa</taxon>
        <taxon>Echinozoa</taxon>
        <taxon>Holothuroidea</taxon>
        <taxon>Aspidochirotacea</taxon>
        <taxon>Aspidochirotida</taxon>
        <taxon>Holothuriidae</taxon>
        <taxon>Holothuria</taxon>
    </lineage>
</organism>